<gene>
    <name evidence="2" type="ORF">UFOPK3547_00075</name>
</gene>
<dbReference type="InterPro" id="IPR016071">
    <property type="entry name" value="Staphylococal_nuclease_OB-fold"/>
</dbReference>
<dbReference type="AlphaFoldDB" id="A0A6J5YYK9"/>
<feature type="domain" description="TNase-like" evidence="1">
    <location>
        <begin position="38"/>
        <end position="108"/>
    </location>
</feature>
<dbReference type="InterPro" id="IPR035437">
    <property type="entry name" value="SNase_OB-fold_sf"/>
</dbReference>
<name>A0A6J5YYK9_9ZZZZ</name>
<organism evidence="2">
    <name type="scientific">freshwater metagenome</name>
    <dbReference type="NCBI Taxonomy" id="449393"/>
    <lineage>
        <taxon>unclassified sequences</taxon>
        <taxon>metagenomes</taxon>
        <taxon>ecological metagenomes</taxon>
    </lineage>
</organism>
<accession>A0A6J5YYK9</accession>
<dbReference type="EMBL" id="CAESAN010000003">
    <property type="protein sequence ID" value="CAB4334536.1"/>
    <property type="molecule type" value="Genomic_DNA"/>
</dbReference>
<protein>
    <submittedName>
        <fullName evidence="2">Unannotated protein</fullName>
    </submittedName>
</protein>
<reference evidence="2" key="1">
    <citation type="submission" date="2020-05" db="EMBL/GenBank/DDBJ databases">
        <authorList>
            <person name="Chiriac C."/>
            <person name="Salcher M."/>
            <person name="Ghai R."/>
            <person name="Kavagutti S V."/>
        </authorList>
    </citation>
    <scope>NUCLEOTIDE SEQUENCE</scope>
</reference>
<evidence type="ECO:0000313" key="2">
    <source>
        <dbReference type="EMBL" id="CAB4334536.1"/>
    </source>
</evidence>
<evidence type="ECO:0000259" key="1">
    <source>
        <dbReference type="Pfam" id="PF00565"/>
    </source>
</evidence>
<proteinExistence type="predicted"/>
<dbReference type="Gene3D" id="2.40.50.90">
    <property type="match status" value="1"/>
</dbReference>
<dbReference type="Pfam" id="PF00565">
    <property type="entry name" value="SNase"/>
    <property type="match status" value="1"/>
</dbReference>
<dbReference type="SUPFAM" id="SSF50199">
    <property type="entry name" value="Staphylococcal nuclease"/>
    <property type="match status" value="1"/>
</dbReference>
<sequence>MIGTLLVCATLLAVDGDTIKCDGVNMRDMGDGAPFVSGYDAPETRGAKCQQELELGRAATAALNDLLRSGAQVYASGEVDRYDRPLVWVRMPDGSAAGSALMAEGLARPWAPGYDADWC</sequence>